<dbReference type="Pfam" id="PF17765">
    <property type="entry name" value="MLTR_LBD"/>
    <property type="match status" value="1"/>
</dbReference>
<dbReference type="PROSITE" id="PS50943">
    <property type="entry name" value="HTH_CROC1"/>
    <property type="match status" value="1"/>
</dbReference>
<reference evidence="3 4" key="1">
    <citation type="submission" date="2017-08" db="EMBL/GenBank/DDBJ databases">
        <title>Complete Genome Sequence of Streptomyces formicae KY5, the formicamycin producer.</title>
        <authorList>
            <person name="Holmes N.A."/>
            <person name="Devine R."/>
            <person name="Qin Z."/>
            <person name="Seipke R.F."/>
            <person name="Wilkinson B."/>
            <person name="Hutchings M.I."/>
        </authorList>
    </citation>
    <scope>NUCLEOTIDE SEQUENCE [LARGE SCALE GENOMIC DNA]</scope>
    <source>
        <strain evidence="3 4">KY5</strain>
    </source>
</reference>
<organism evidence="3 4">
    <name type="scientific">Streptomyces formicae</name>
    <dbReference type="NCBI Taxonomy" id="1616117"/>
    <lineage>
        <taxon>Bacteria</taxon>
        <taxon>Bacillati</taxon>
        <taxon>Actinomycetota</taxon>
        <taxon>Actinomycetes</taxon>
        <taxon>Kitasatosporales</taxon>
        <taxon>Streptomycetaceae</taxon>
        <taxon>Streptomyces</taxon>
    </lineage>
</organism>
<dbReference type="CDD" id="cd00093">
    <property type="entry name" value="HTH_XRE"/>
    <property type="match status" value="1"/>
</dbReference>
<keyword evidence="4" id="KW-1185">Reference proteome</keyword>
<dbReference type="InterPro" id="IPR041413">
    <property type="entry name" value="MLTR_LBD"/>
</dbReference>
<dbReference type="Pfam" id="PF13560">
    <property type="entry name" value="HTH_31"/>
    <property type="match status" value="1"/>
</dbReference>
<evidence type="ECO:0000256" key="1">
    <source>
        <dbReference type="SAM" id="MobiDB-lite"/>
    </source>
</evidence>
<dbReference type="InterPro" id="IPR001387">
    <property type="entry name" value="Cro/C1-type_HTH"/>
</dbReference>
<accession>A0A291Q1I0</accession>
<evidence type="ECO:0000313" key="4">
    <source>
        <dbReference type="Proteomes" id="UP000221011"/>
    </source>
</evidence>
<proteinExistence type="predicted"/>
<dbReference type="Proteomes" id="UP000221011">
    <property type="component" value="Chromosome"/>
</dbReference>
<dbReference type="AlphaFoldDB" id="A0A291Q1I0"/>
<dbReference type="PANTHER" id="PTHR35010">
    <property type="entry name" value="BLL4672 PROTEIN-RELATED"/>
    <property type="match status" value="1"/>
</dbReference>
<dbReference type="EMBL" id="CP022685">
    <property type="protein sequence ID" value="ATL25355.1"/>
    <property type="molecule type" value="Genomic_DNA"/>
</dbReference>
<dbReference type="PANTHER" id="PTHR35010:SF2">
    <property type="entry name" value="BLL4672 PROTEIN"/>
    <property type="match status" value="1"/>
</dbReference>
<dbReference type="InterPro" id="IPR010982">
    <property type="entry name" value="Lambda_DNA-bd_dom_sf"/>
</dbReference>
<evidence type="ECO:0000259" key="2">
    <source>
        <dbReference type="PROSITE" id="PS50943"/>
    </source>
</evidence>
<keyword evidence="3" id="KW-0238">DNA-binding</keyword>
<gene>
    <name evidence="3" type="ORF">KY5_0337</name>
</gene>
<feature type="region of interest" description="Disordered" evidence="1">
    <location>
        <begin position="207"/>
        <end position="226"/>
    </location>
</feature>
<protein>
    <submittedName>
        <fullName evidence="3">DNA-binding protein</fullName>
    </submittedName>
</protein>
<dbReference type="SUPFAM" id="SSF47413">
    <property type="entry name" value="lambda repressor-like DNA-binding domains"/>
    <property type="match status" value="1"/>
</dbReference>
<sequence>MNKTALRALLRERRALIAPESHGFARPTGQGRRAPGLSQHQVDQLLHRTFGTYHRLESGNYPNPPTSLLRDIARLFGLNEQEWVSLCRYALLQDPPGPLHLSSGKEVPGVWQEAVDGIRHMAYVTDASWEMLAYNRRFATMFPHGKVPANTLRWMLLDPHGRETLLDWDTAWAPMVLPQLRAALAARPDDDVLRQIEKEVLAETQTADLYATGNSHPHPDGDERPLLHAQEGRGWVTMCAAQPLTAPGSRLMILVFHPGETRIHARAGILRAT</sequence>
<feature type="compositionally biased region" description="Basic and acidic residues" evidence="1">
    <location>
        <begin position="217"/>
        <end position="226"/>
    </location>
</feature>
<name>A0A291Q1I0_9ACTN</name>
<feature type="domain" description="HTH cro/C1-type" evidence="2">
    <location>
        <begin position="32"/>
        <end position="83"/>
    </location>
</feature>
<dbReference type="Gene3D" id="3.30.450.180">
    <property type="match status" value="1"/>
</dbReference>
<dbReference type="KEGG" id="sfk:KY5_0337"/>
<dbReference type="GO" id="GO:0003677">
    <property type="term" value="F:DNA binding"/>
    <property type="evidence" value="ECO:0007669"/>
    <property type="project" value="UniProtKB-KW"/>
</dbReference>
<dbReference type="RefSeq" id="WP_098240481.1">
    <property type="nucleotide sequence ID" value="NZ_CP022685.1"/>
</dbReference>
<evidence type="ECO:0000313" key="3">
    <source>
        <dbReference type="EMBL" id="ATL25355.1"/>
    </source>
</evidence>